<gene>
    <name evidence="2" type="ORF">ACAOBT_LOCUS7143</name>
</gene>
<feature type="coiled-coil region" evidence="1">
    <location>
        <begin position="41"/>
        <end position="68"/>
    </location>
</feature>
<dbReference type="AlphaFoldDB" id="A0A9P0KAR1"/>
<name>A0A9P0KAR1_ACAOB</name>
<comment type="caution">
    <text evidence="2">The sequence shown here is derived from an EMBL/GenBank/DDBJ whole genome shotgun (WGS) entry which is preliminary data.</text>
</comment>
<organism evidence="2 3">
    <name type="scientific">Acanthoscelides obtectus</name>
    <name type="common">Bean weevil</name>
    <name type="synonym">Bruchus obtectus</name>
    <dbReference type="NCBI Taxonomy" id="200917"/>
    <lineage>
        <taxon>Eukaryota</taxon>
        <taxon>Metazoa</taxon>
        <taxon>Ecdysozoa</taxon>
        <taxon>Arthropoda</taxon>
        <taxon>Hexapoda</taxon>
        <taxon>Insecta</taxon>
        <taxon>Pterygota</taxon>
        <taxon>Neoptera</taxon>
        <taxon>Endopterygota</taxon>
        <taxon>Coleoptera</taxon>
        <taxon>Polyphaga</taxon>
        <taxon>Cucujiformia</taxon>
        <taxon>Chrysomeloidea</taxon>
        <taxon>Chrysomelidae</taxon>
        <taxon>Bruchinae</taxon>
        <taxon>Bruchini</taxon>
        <taxon>Acanthoscelides</taxon>
    </lineage>
</organism>
<evidence type="ECO:0000313" key="2">
    <source>
        <dbReference type="EMBL" id="CAH1966951.1"/>
    </source>
</evidence>
<reference evidence="2" key="1">
    <citation type="submission" date="2022-03" db="EMBL/GenBank/DDBJ databases">
        <authorList>
            <person name="Sayadi A."/>
        </authorList>
    </citation>
    <scope>NUCLEOTIDE SEQUENCE</scope>
</reference>
<sequence>MPLTRDQMADVKLIKQTIEELLSDDKFLTLISNKIEQKLGIKESQQKMVELEKQIVDLRHAKNKLECDLEKFQ</sequence>
<dbReference type="EMBL" id="CAKOFQ010006740">
    <property type="protein sequence ID" value="CAH1966951.1"/>
    <property type="molecule type" value="Genomic_DNA"/>
</dbReference>
<protein>
    <submittedName>
        <fullName evidence="2">Uncharacterized protein</fullName>
    </submittedName>
</protein>
<proteinExistence type="predicted"/>
<accession>A0A9P0KAR1</accession>
<evidence type="ECO:0000256" key="1">
    <source>
        <dbReference type="SAM" id="Coils"/>
    </source>
</evidence>
<dbReference type="Proteomes" id="UP001152888">
    <property type="component" value="Unassembled WGS sequence"/>
</dbReference>
<dbReference type="OrthoDB" id="10066957at2759"/>
<keyword evidence="3" id="KW-1185">Reference proteome</keyword>
<evidence type="ECO:0000313" key="3">
    <source>
        <dbReference type="Proteomes" id="UP001152888"/>
    </source>
</evidence>
<keyword evidence="1" id="KW-0175">Coiled coil</keyword>